<dbReference type="EMBL" id="BPLR01015212">
    <property type="protein sequence ID" value="GIY74393.1"/>
    <property type="molecule type" value="Genomic_DNA"/>
</dbReference>
<reference evidence="1 2" key="1">
    <citation type="submission" date="2021-06" db="EMBL/GenBank/DDBJ databases">
        <title>Caerostris extrusa draft genome.</title>
        <authorList>
            <person name="Kono N."/>
            <person name="Arakawa K."/>
        </authorList>
    </citation>
    <scope>NUCLEOTIDE SEQUENCE [LARGE SCALE GENOMIC DNA]</scope>
</reference>
<dbReference type="AlphaFoldDB" id="A0AAV4VW86"/>
<comment type="caution">
    <text evidence="1">The sequence shown here is derived from an EMBL/GenBank/DDBJ whole genome shotgun (WGS) entry which is preliminary data.</text>
</comment>
<accession>A0AAV4VW86</accession>
<evidence type="ECO:0000313" key="2">
    <source>
        <dbReference type="Proteomes" id="UP001054945"/>
    </source>
</evidence>
<organism evidence="1 2">
    <name type="scientific">Caerostris extrusa</name>
    <name type="common">Bark spider</name>
    <name type="synonym">Caerostris bankana</name>
    <dbReference type="NCBI Taxonomy" id="172846"/>
    <lineage>
        <taxon>Eukaryota</taxon>
        <taxon>Metazoa</taxon>
        <taxon>Ecdysozoa</taxon>
        <taxon>Arthropoda</taxon>
        <taxon>Chelicerata</taxon>
        <taxon>Arachnida</taxon>
        <taxon>Araneae</taxon>
        <taxon>Araneomorphae</taxon>
        <taxon>Entelegynae</taxon>
        <taxon>Araneoidea</taxon>
        <taxon>Araneidae</taxon>
        <taxon>Caerostris</taxon>
    </lineage>
</organism>
<protein>
    <submittedName>
        <fullName evidence="1">Uncharacterized protein</fullName>
    </submittedName>
</protein>
<keyword evidence="2" id="KW-1185">Reference proteome</keyword>
<sequence>MAPEISRVMEEEHFFRGRIFCNLRFSPEGRDGFSVSEKKKKSSVQYSDLEKLLQGLKEIGSFMSLDAHGSHEFPLNTSRNFVRIIYCIK</sequence>
<proteinExistence type="predicted"/>
<gene>
    <name evidence="1" type="ORF">CEXT_334621</name>
</gene>
<dbReference type="Proteomes" id="UP001054945">
    <property type="component" value="Unassembled WGS sequence"/>
</dbReference>
<evidence type="ECO:0000313" key="1">
    <source>
        <dbReference type="EMBL" id="GIY74393.1"/>
    </source>
</evidence>
<name>A0AAV4VW86_CAEEX</name>